<dbReference type="InterPro" id="IPR029065">
    <property type="entry name" value="Enolase_C-like"/>
</dbReference>
<accession>A0A0A1ZFQ6</accession>
<dbReference type="SFLD" id="SFLDG00180">
    <property type="entry name" value="muconate_cycloisomerase"/>
    <property type="match status" value="1"/>
</dbReference>
<evidence type="ECO:0000313" key="3">
    <source>
        <dbReference type="EMBL" id="KGF88412.1"/>
    </source>
</evidence>
<dbReference type="EMBL" id="JNAH01000003">
    <property type="protein sequence ID" value="KGF88412.1"/>
    <property type="molecule type" value="Genomic_DNA"/>
</dbReference>
<dbReference type="STRING" id="59925.EU91_0345"/>
<dbReference type="Pfam" id="PF13378">
    <property type="entry name" value="MR_MLE_C"/>
    <property type="match status" value="1"/>
</dbReference>
<dbReference type="AlphaFoldDB" id="A0A0A1ZFQ6"/>
<gene>
    <name evidence="3" type="ORF">EU91_0345</name>
</gene>
<name>A0A0A1ZFQ6_PROMR</name>
<dbReference type="OrthoDB" id="9802699at2"/>
<dbReference type="SFLD" id="SFLDS00001">
    <property type="entry name" value="Enolase"/>
    <property type="match status" value="1"/>
</dbReference>
<dbReference type="GO" id="GO:0043748">
    <property type="term" value="F:O-succinylbenzoate synthase activity"/>
    <property type="evidence" value="ECO:0007669"/>
    <property type="project" value="UniProtKB-EC"/>
</dbReference>
<dbReference type="InterPro" id="IPR013342">
    <property type="entry name" value="Mandelate_racemase_C"/>
</dbReference>
<dbReference type="InterPro" id="IPR029017">
    <property type="entry name" value="Enolase-like_N"/>
</dbReference>
<keyword evidence="1" id="KW-0479">Metal-binding</keyword>
<dbReference type="SFLD" id="SFLDF00009">
    <property type="entry name" value="o-succinylbenzoate_synthase"/>
    <property type="match status" value="1"/>
</dbReference>
<dbReference type="RefSeq" id="WP_032523947.1">
    <property type="nucleotide sequence ID" value="NZ_CP138934.1"/>
</dbReference>
<dbReference type="SMART" id="SM00922">
    <property type="entry name" value="MR_MLE"/>
    <property type="match status" value="1"/>
</dbReference>
<dbReference type="EC" id="4.2.1.113" evidence="3"/>
<dbReference type="GO" id="GO:0046872">
    <property type="term" value="F:metal ion binding"/>
    <property type="evidence" value="ECO:0007669"/>
    <property type="project" value="UniProtKB-KW"/>
</dbReference>
<dbReference type="SUPFAM" id="SSF54826">
    <property type="entry name" value="Enolase N-terminal domain-like"/>
    <property type="match status" value="1"/>
</dbReference>
<evidence type="ECO:0000256" key="1">
    <source>
        <dbReference type="ARBA" id="ARBA00022723"/>
    </source>
</evidence>
<dbReference type="SUPFAM" id="SSF51604">
    <property type="entry name" value="Enolase C-terminal domain-like"/>
    <property type="match status" value="1"/>
</dbReference>
<keyword evidence="3" id="KW-0456">Lyase</keyword>
<dbReference type="eggNOG" id="COG4948">
    <property type="taxonomic scope" value="Bacteria"/>
</dbReference>
<dbReference type="InterPro" id="IPR036849">
    <property type="entry name" value="Enolase-like_C_sf"/>
</dbReference>
<dbReference type="Proteomes" id="UP000030598">
    <property type="component" value="Unassembled WGS sequence"/>
</dbReference>
<evidence type="ECO:0000313" key="4">
    <source>
        <dbReference type="Proteomes" id="UP000030598"/>
    </source>
</evidence>
<reference evidence="4" key="1">
    <citation type="journal article" date="2014" name="Sci. Data">
        <title>Genomes of diverse isolates of the marine cyanobacterium Prochlorococcus.</title>
        <authorList>
            <person name="Biller S."/>
            <person name="Berube P."/>
            <person name="Thompson J."/>
            <person name="Kelly L."/>
            <person name="Roggensack S."/>
            <person name="Awad L."/>
            <person name="Roache-Johnson K."/>
            <person name="Ding H."/>
            <person name="Giovannoni S.J."/>
            <person name="Moore L.R."/>
            <person name="Chisholm S.W."/>
        </authorList>
    </citation>
    <scope>NUCLEOTIDE SEQUENCE [LARGE SCALE GENOMIC DNA]</scope>
    <source>
        <strain evidence="4">GP2</strain>
    </source>
</reference>
<dbReference type="PANTHER" id="PTHR48073:SF2">
    <property type="entry name" value="O-SUCCINYLBENZOATE SYNTHASE"/>
    <property type="match status" value="1"/>
</dbReference>
<sequence length="321" mass="37132">MNLIFKKKSYRFKLSTKVENSKTTYVTKLGWIIKLTSNEKKIGFGEVSPLLEEDLKKCAKQLNMIPEYVELFNLSEHINIFHPCIQSAINSALAEINGKIIFKENYAFDEIDKTAILLNSENVISELNEIKKRQSNIGKSLTIKWKVALKENHEEEKNLEEILSRIGNNIKLRIDANGSWGRKIAKRWVDILKDNKNIDWLEQPLCVDDIEGMKELNKKIPIALDESLLKFPTLIDEWKGWQIRRPSQENNPVKLLRELENKKALISISTSFETGIGKRWLYHLSSLQLQGPTPKVPGLAMNKFPNSFLFLNEAKKIWDQL</sequence>
<comment type="caution">
    <text evidence="3">The sequence shown here is derived from an EMBL/GenBank/DDBJ whole genome shotgun (WGS) entry which is preliminary data.</text>
</comment>
<dbReference type="CDD" id="cd03320">
    <property type="entry name" value="OSBS"/>
    <property type="match status" value="1"/>
</dbReference>
<feature type="domain" description="Mandelate racemase/muconate lactonizing enzyme C-terminal" evidence="2">
    <location>
        <begin position="127"/>
        <end position="223"/>
    </location>
</feature>
<evidence type="ECO:0000259" key="2">
    <source>
        <dbReference type="SMART" id="SM00922"/>
    </source>
</evidence>
<dbReference type="Gene3D" id="3.30.390.10">
    <property type="entry name" value="Enolase-like, N-terminal domain"/>
    <property type="match status" value="1"/>
</dbReference>
<dbReference type="PANTHER" id="PTHR48073">
    <property type="entry name" value="O-SUCCINYLBENZOATE SYNTHASE-RELATED"/>
    <property type="match status" value="1"/>
</dbReference>
<proteinExistence type="predicted"/>
<organism evidence="3 4">
    <name type="scientific">Prochlorococcus marinus str. GP2</name>
    <dbReference type="NCBI Taxonomy" id="59925"/>
    <lineage>
        <taxon>Bacteria</taxon>
        <taxon>Bacillati</taxon>
        <taxon>Cyanobacteriota</taxon>
        <taxon>Cyanophyceae</taxon>
        <taxon>Synechococcales</taxon>
        <taxon>Prochlorococcaceae</taxon>
        <taxon>Prochlorococcus</taxon>
    </lineage>
</organism>
<protein>
    <submittedName>
        <fullName evidence="3">O-succinylbenzoate synthase</fullName>
        <ecNumber evidence="3">4.2.1.113</ecNumber>
    </submittedName>
</protein>
<dbReference type="Gene3D" id="3.20.20.120">
    <property type="entry name" value="Enolase-like C-terminal domain"/>
    <property type="match status" value="1"/>
</dbReference>